<dbReference type="PROSITE" id="PS50125">
    <property type="entry name" value="GUANYLATE_CYCLASE_2"/>
    <property type="match status" value="1"/>
</dbReference>
<evidence type="ECO:0000256" key="3">
    <source>
        <dbReference type="ARBA" id="ARBA00012201"/>
    </source>
</evidence>
<evidence type="ECO:0000256" key="10">
    <source>
        <dbReference type="ARBA" id="ARBA00023136"/>
    </source>
</evidence>
<dbReference type="GO" id="GO:0005886">
    <property type="term" value="C:plasma membrane"/>
    <property type="evidence" value="ECO:0007669"/>
    <property type="project" value="TreeGrafter"/>
</dbReference>
<reference evidence="13" key="1">
    <citation type="journal article" date="2014" name="Front. Microbiol.">
        <title>High frequency of phylogenetically diverse reductive dehalogenase-homologous genes in deep subseafloor sedimentary metagenomes.</title>
        <authorList>
            <person name="Kawai M."/>
            <person name="Futagami T."/>
            <person name="Toyoda A."/>
            <person name="Takaki Y."/>
            <person name="Nishi S."/>
            <person name="Hori S."/>
            <person name="Arai W."/>
            <person name="Tsubouchi T."/>
            <person name="Morono Y."/>
            <person name="Uchiyama I."/>
            <person name="Ito T."/>
            <person name="Fujiyama A."/>
            <person name="Inagaki F."/>
            <person name="Takami H."/>
        </authorList>
    </citation>
    <scope>NUCLEOTIDE SEQUENCE</scope>
    <source>
        <strain evidence="13">Expedition CK06-06</strain>
    </source>
</reference>
<sequence>GQKKLSYDIWGDTVNTASRMESSGEAGKVNISGSTYELVKEFFICEYRGKMPVKYKGEIDMYFVNGIRPELLIDMKGLPNEKFRIRLQLLRLLDVEDDMLTKLEKELPENLNFHNLNHTVNVSTQVELIGRAEGISDEEMILVQTAALFHDSGFLDGLENNKQTSCFYARDILPKYEYSNDQIETILLITTSFA</sequence>
<evidence type="ECO:0000256" key="8">
    <source>
        <dbReference type="ARBA" id="ARBA00022842"/>
    </source>
</evidence>
<dbReference type="AlphaFoldDB" id="X1BA99"/>
<evidence type="ECO:0000256" key="9">
    <source>
        <dbReference type="ARBA" id="ARBA00022989"/>
    </source>
</evidence>
<dbReference type="InterPro" id="IPR001054">
    <property type="entry name" value="A/G_cyclase"/>
</dbReference>
<keyword evidence="5" id="KW-0479">Metal-binding</keyword>
<keyword evidence="6" id="KW-0547">Nucleotide-binding</keyword>
<evidence type="ECO:0000256" key="5">
    <source>
        <dbReference type="ARBA" id="ARBA00022723"/>
    </source>
</evidence>
<name>X1BA99_9ZZZZ</name>
<gene>
    <name evidence="13" type="ORF">S01H4_27618</name>
</gene>
<dbReference type="InterPro" id="IPR003607">
    <property type="entry name" value="HD/PDEase_dom"/>
</dbReference>
<dbReference type="PANTHER" id="PTHR45627:SF12">
    <property type="entry name" value="ADENYLATE CYCLASE TYPE 2"/>
    <property type="match status" value="1"/>
</dbReference>
<protein>
    <recommendedName>
        <fullName evidence="3">adenylate cyclase</fullName>
        <ecNumber evidence="3">4.6.1.1</ecNumber>
    </recommendedName>
</protein>
<keyword evidence="10" id="KW-0472">Membrane</keyword>
<dbReference type="EC" id="4.6.1.1" evidence="3"/>
<evidence type="ECO:0000256" key="6">
    <source>
        <dbReference type="ARBA" id="ARBA00022741"/>
    </source>
</evidence>
<organism evidence="13">
    <name type="scientific">marine sediment metagenome</name>
    <dbReference type="NCBI Taxonomy" id="412755"/>
    <lineage>
        <taxon>unclassified sequences</taxon>
        <taxon>metagenomes</taxon>
        <taxon>ecological metagenomes</taxon>
    </lineage>
</organism>
<keyword evidence="4" id="KW-0812">Transmembrane</keyword>
<comment type="subcellular location">
    <subcellularLocation>
        <location evidence="2">Membrane</location>
        <topology evidence="2">Multi-pass membrane protein</topology>
    </subcellularLocation>
</comment>
<dbReference type="EMBL" id="BART01013535">
    <property type="protein sequence ID" value="GAG78202.1"/>
    <property type="molecule type" value="Genomic_DNA"/>
</dbReference>
<dbReference type="SUPFAM" id="SSF55073">
    <property type="entry name" value="Nucleotide cyclase"/>
    <property type="match status" value="1"/>
</dbReference>
<dbReference type="CDD" id="cd00077">
    <property type="entry name" value="HDc"/>
    <property type="match status" value="1"/>
</dbReference>
<keyword evidence="8" id="KW-0460">Magnesium</keyword>
<dbReference type="Gene3D" id="1.10.3210.10">
    <property type="entry name" value="Hypothetical protein af1432"/>
    <property type="match status" value="1"/>
</dbReference>
<dbReference type="GO" id="GO:0009190">
    <property type="term" value="P:cyclic nucleotide biosynthetic process"/>
    <property type="evidence" value="ECO:0007669"/>
    <property type="project" value="InterPro"/>
</dbReference>
<evidence type="ECO:0000313" key="13">
    <source>
        <dbReference type="EMBL" id="GAG78202.1"/>
    </source>
</evidence>
<evidence type="ECO:0000259" key="12">
    <source>
        <dbReference type="PROSITE" id="PS50125"/>
    </source>
</evidence>
<dbReference type="Pfam" id="PF00211">
    <property type="entry name" value="Guanylate_cyc"/>
    <property type="match status" value="1"/>
</dbReference>
<comment type="catalytic activity">
    <reaction evidence="1">
        <text>ATP = 3',5'-cyclic AMP + diphosphate</text>
        <dbReference type="Rhea" id="RHEA:15389"/>
        <dbReference type="ChEBI" id="CHEBI:30616"/>
        <dbReference type="ChEBI" id="CHEBI:33019"/>
        <dbReference type="ChEBI" id="CHEBI:58165"/>
        <dbReference type="EC" id="4.6.1.1"/>
    </reaction>
</comment>
<dbReference type="InterPro" id="IPR029787">
    <property type="entry name" value="Nucleotide_cyclase"/>
</dbReference>
<evidence type="ECO:0000256" key="2">
    <source>
        <dbReference type="ARBA" id="ARBA00004141"/>
    </source>
</evidence>
<keyword evidence="9" id="KW-1133">Transmembrane helix</keyword>
<dbReference type="CDD" id="cd07302">
    <property type="entry name" value="CHD"/>
    <property type="match status" value="1"/>
</dbReference>
<accession>X1BA99</accession>
<dbReference type="SUPFAM" id="SSF109604">
    <property type="entry name" value="HD-domain/PDEase-like"/>
    <property type="match status" value="1"/>
</dbReference>
<feature type="domain" description="Guanylate cyclase" evidence="12">
    <location>
        <begin position="1"/>
        <end position="21"/>
    </location>
</feature>
<dbReference type="GO" id="GO:0035556">
    <property type="term" value="P:intracellular signal transduction"/>
    <property type="evidence" value="ECO:0007669"/>
    <property type="project" value="InterPro"/>
</dbReference>
<dbReference type="GO" id="GO:0005524">
    <property type="term" value="F:ATP binding"/>
    <property type="evidence" value="ECO:0007669"/>
    <property type="project" value="UniProtKB-KW"/>
</dbReference>
<proteinExistence type="predicted"/>
<feature type="non-terminal residue" evidence="13">
    <location>
        <position position="1"/>
    </location>
</feature>
<evidence type="ECO:0000256" key="1">
    <source>
        <dbReference type="ARBA" id="ARBA00001593"/>
    </source>
</evidence>
<evidence type="ECO:0000256" key="4">
    <source>
        <dbReference type="ARBA" id="ARBA00022692"/>
    </source>
</evidence>
<evidence type="ECO:0000256" key="11">
    <source>
        <dbReference type="ARBA" id="ARBA00023239"/>
    </source>
</evidence>
<dbReference type="GO" id="GO:0046872">
    <property type="term" value="F:metal ion binding"/>
    <property type="evidence" value="ECO:0007669"/>
    <property type="project" value="UniProtKB-KW"/>
</dbReference>
<keyword evidence="11" id="KW-0456">Lyase</keyword>
<keyword evidence="7" id="KW-0067">ATP-binding</keyword>
<evidence type="ECO:0000256" key="7">
    <source>
        <dbReference type="ARBA" id="ARBA00022840"/>
    </source>
</evidence>
<dbReference type="GO" id="GO:0007189">
    <property type="term" value="P:adenylate cyclase-activating G protein-coupled receptor signaling pathway"/>
    <property type="evidence" value="ECO:0007669"/>
    <property type="project" value="TreeGrafter"/>
</dbReference>
<dbReference type="PANTHER" id="PTHR45627">
    <property type="entry name" value="ADENYLATE CYCLASE TYPE 1"/>
    <property type="match status" value="1"/>
</dbReference>
<dbReference type="GO" id="GO:0004016">
    <property type="term" value="F:adenylate cyclase activity"/>
    <property type="evidence" value="ECO:0007669"/>
    <property type="project" value="UniProtKB-EC"/>
</dbReference>
<dbReference type="Gene3D" id="3.30.70.1230">
    <property type="entry name" value="Nucleotide cyclase"/>
    <property type="match status" value="1"/>
</dbReference>
<comment type="caution">
    <text evidence="13">The sequence shown here is derived from an EMBL/GenBank/DDBJ whole genome shotgun (WGS) entry which is preliminary data.</text>
</comment>